<feature type="repeat" description="ANK" evidence="3">
    <location>
        <begin position="392"/>
        <end position="424"/>
    </location>
</feature>
<dbReference type="GeneID" id="92069442"/>
<feature type="coiled-coil region" evidence="4">
    <location>
        <begin position="74"/>
        <end position="108"/>
    </location>
</feature>
<name>A0ABR1QU62_9PEZI</name>
<feature type="repeat" description="ANK" evidence="3">
    <location>
        <begin position="597"/>
        <end position="629"/>
    </location>
</feature>
<feature type="repeat" description="ANK" evidence="3">
    <location>
        <begin position="279"/>
        <end position="311"/>
    </location>
</feature>
<evidence type="ECO:0000256" key="3">
    <source>
        <dbReference type="PROSITE-ProRule" id="PRU00023"/>
    </source>
</evidence>
<dbReference type="InterPro" id="IPR002110">
    <property type="entry name" value="Ankyrin_rpt"/>
</dbReference>
<evidence type="ECO:0008006" key="7">
    <source>
        <dbReference type="Google" id="ProtNLM"/>
    </source>
</evidence>
<evidence type="ECO:0000256" key="1">
    <source>
        <dbReference type="ARBA" id="ARBA00022737"/>
    </source>
</evidence>
<gene>
    <name evidence="5" type="ORF">PG986_000158</name>
</gene>
<accession>A0ABR1QU62</accession>
<feature type="repeat" description="ANK" evidence="3">
    <location>
        <begin position="312"/>
        <end position="352"/>
    </location>
</feature>
<protein>
    <recommendedName>
        <fullName evidence="7">Ankyrin repeat protein</fullName>
    </recommendedName>
</protein>
<dbReference type="InterPro" id="IPR050663">
    <property type="entry name" value="Ankyrin-SOCS_Box"/>
</dbReference>
<dbReference type="PROSITE" id="PS50297">
    <property type="entry name" value="ANK_REP_REGION"/>
    <property type="match status" value="5"/>
</dbReference>
<evidence type="ECO:0000313" key="5">
    <source>
        <dbReference type="EMBL" id="KAK7965881.1"/>
    </source>
</evidence>
<dbReference type="RefSeq" id="XP_066705273.1">
    <property type="nucleotide sequence ID" value="XM_066836380.1"/>
</dbReference>
<evidence type="ECO:0000256" key="2">
    <source>
        <dbReference type="ARBA" id="ARBA00023043"/>
    </source>
</evidence>
<comment type="caution">
    <text evidence="5">The sequence shown here is derived from an EMBL/GenBank/DDBJ whole genome shotgun (WGS) entry which is preliminary data.</text>
</comment>
<feature type="repeat" description="ANK" evidence="3">
    <location>
        <begin position="464"/>
        <end position="496"/>
    </location>
</feature>
<keyword evidence="6" id="KW-1185">Reference proteome</keyword>
<evidence type="ECO:0000256" key="4">
    <source>
        <dbReference type="SAM" id="Coils"/>
    </source>
</evidence>
<organism evidence="5 6">
    <name type="scientific">Apiospora aurea</name>
    <dbReference type="NCBI Taxonomy" id="335848"/>
    <lineage>
        <taxon>Eukaryota</taxon>
        <taxon>Fungi</taxon>
        <taxon>Dikarya</taxon>
        <taxon>Ascomycota</taxon>
        <taxon>Pezizomycotina</taxon>
        <taxon>Sordariomycetes</taxon>
        <taxon>Xylariomycetidae</taxon>
        <taxon>Amphisphaeriales</taxon>
        <taxon>Apiosporaceae</taxon>
        <taxon>Apiospora</taxon>
    </lineage>
</organism>
<dbReference type="PANTHER" id="PTHR24193:SF121">
    <property type="entry name" value="ADA2A-CONTAINING COMPLEX COMPONENT 3, ISOFORM D"/>
    <property type="match status" value="1"/>
</dbReference>
<proteinExistence type="predicted"/>
<feature type="repeat" description="ANK" evidence="3">
    <location>
        <begin position="497"/>
        <end position="529"/>
    </location>
</feature>
<evidence type="ECO:0000313" key="6">
    <source>
        <dbReference type="Proteomes" id="UP001391051"/>
    </source>
</evidence>
<dbReference type="InterPro" id="IPR036770">
    <property type="entry name" value="Ankyrin_rpt-contain_sf"/>
</dbReference>
<keyword evidence="4" id="KW-0175">Coiled coil</keyword>
<dbReference type="Gene3D" id="1.25.40.20">
    <property type="entry name" value="Ankyrin repeat-containing domain"/>
    <property type="match status" value="3"/>
</dbReference>
<dbReference type="Pfam" id="PF13857">
    <property type="entry name" value="Ank_5"/>
    <property type="match status" value="1"/>
</dbReference>
<sequence>MEVIGSITAVISLFESAWKVKRLWDDFKDVPNEIKKIDRQCKVVEHLLKGLEAYMKDHLKSLKNDKSATLHHNLAMLEIVLENLTDALKEAREEIAKVSRKNSFDRAKFLLRKESSFVPLQEVMKNSQDSITLVMTFLLSHFVDKSNDTIRTSVDINRPEKSLPAARKSEQIPTKMSEDLKEALRATLEAENAPGLARLLQEGASTECTLNDRGDRPLHYVARKGDLRCLQVLLDNHVLVDMPNANNATPLVAALDNHQVETSLALLAAGATSLMQTRKGRTPLHYAAWGNLLKPVQRLLAAGADVNARDSEGRTPLHMAVQPVKNGKSLGLDSKVLDVLLEYGADPTLAVRKTGLTPLHILAEAGKSGELERLAKKAQTLDFFLAASHELPGATPLLLAAYHGNHISVQKLLECGADPNTCSPYETRLPTALWAAFDQKKYGSARKLLEKGADPDHRLSKNFEGRSLLHQAASIGDIKALERLLKYKASIDIQCSKQDTPLMGAVAANQVAAARLLVENGASLEMRSKHNTTALNQAVDAGSLHIVHILCRNGANWRHRPSPDSMSAFLQSVNHGHLDCAIYLLALGADIEEQGPEGWRPLHYAAMRGRVQVVQWLQSMGADKSAKTGKGVTAEALATAQGHHDVVALIAPS</sequence>
<dbReference type="Pfam" id="PF12796">
    <property type="entry name" value="Ank_2"/>
    <property type="match status" value="3"/>
</dbReference>
<dbReference type="PANTHER" id="PTHR24193">
    <property type="entry name" value="ANKYRIN REPEAT PROTEIN"/>
    <property type="match status" value="1"/>
</dbReference>
<dbReference type="Proteomes" id="UP001391051">
    <property type="component" value="Unassembled WGS sequence"/>
</dbReference>
<reference evidence="5 6" key="1">
    <citation type="submission" date="2023-01" db="EMBL/GenBank/DDBJ databases">
        <title>Analysis of 21 Apiospora genomes using comparative genomics revels a genus with tremendous synthesis potential of carbohydrate active enzymes and secondary metabolites.</title>
        <authorList>
            <person name="Sorensen T."/>
        </authorList>
    </citation>
    <scope>NUCLEOTIDE SEQUENCE [LARGE SCALE GENOMIC DNA]</scope>
    <source>
        <strain evidence="5 6">CBS 24483</strain>
    </source>
</reference>
<dbReference type="SMART" id="SM00248">
    <property type="entry name" value="ANK"/>
    <property type="match status" value="12"/>
</dbReference>
<dbReference type="PROSITE" id="PS50088">
    <property type="entry name" value="ANK_REPEAT"/>
    <property type="match status" value="7"/>
</dbReference>
<keyword evidence="2 3" id="KW-0040">ANK repeat</keyword>
<feature type="repeat" description="ANK" evidence="3">
    <location>
        <begin position="213"/>
        <end position="245"/>
    </location>
</feature>
<dbReference type="SUPFAM" id="SSF48403">
    <property type="entry name" value="Ankyrin repeat"/>
    <property type="match status" value="2"/>
</dbReference>
<dbReference type="EMBL" id="JAQQWE010000001">
    <property type="protein sequence ID" value="KAK7965881.1"/>
    <property type="molecule type" value="Genomic_DNA"/>
</dbReference>
<keyword evidence="1" id="KW-0677">Repeat</keyword>
<dbReference type="Pfam" id="PF13637">
    <property type="entry name" value="Ank_4"/>
    <property type="match status" value="1"/>
</dbReference>